<accession>A0A1R3J8K6</accession>
<evidence type="ECO:0000256" key="2">
    <source>
        <dbReference type="ARBA" id="ARBA00022679"/>
    </source>
</evidence>
<dbReference type="Gramene" id="OMO91168">
    <property type="protein sequence ID" value="OMO91168"/>
    <property type="gene ID" value="CCACVL1_07202"/>
</dbReference>
<dbReference type="GO" id="GO:0003723">
    <property type="term" value="F:RNA binding"/>
    <property type="evidence" value="ECO:0007669"/>
    <property type="project" value="UniProtKB-KW"/>
</dbReference>
<dbReference type="Pfam" id="PF08284">
    <property type="entry name" value="RVP_2"/>
    <property type="match status" value="1"/>
</dbReference>
<evidence type="ECO:0000259" key="12">
    <source>
        <dbReference type="PROSITE" id="PS50878"/>
    </source>
</evidence>
<dbReference type="PROSITE" id="PS50994">
    <property type="entry name" value="INTEGRASE"/>
    <property type="match status" value="1"/>
</dbReference>
<dbReference type="PANTHER" id="PTHR37984:SF5">
    <property type="entry name" value="PROTEIN NYNRIN-LIKE"/>
    <property type="match status" value="1"/>
</dbReference>
<dbReference type="CDD" id="cd00303">
    <property type="entry name" value="retropepsin_like"/>
    <property type="match status" value="1"/>
</dbReference>
<evidence type="ECO:0000256" key="5">
    <source>
        <dbReference type="ARBA" id="ARBA00022759"/>
    </source>
</evidence>
<dbReference type="InterPro" id="IPR043128">
    <property type="entry name" value="Rev_trsase/Diguanyl_cyclase"/>
</dbReference>
<sequence length="1137" mass="126827">MAPKVEKTDTSVTDALNAIAKSFNSHLQELRASQQTLESKLNSSLTNLYSQIAALQPSTSQQSKTTFPHLVGINPPDPPVLPQPPPLPAGNLFQPKTPKFDLTHFDGNHAPAWLFQAEQYFAFYAFLNPQTALFKLRQTGTLTQYQQEFEILSNRVTGLSNDHLLNLFISGLKHDIQQEVVIHNPRTLTHAFGLAKLIEAKFAETRQRNYRGPLLTSSSFVTPVSNSKAPSPSSYQIYRLTPTEMQARRSKGLCYNCDEQFKPGHRCKTTPFLLLQMDEPPDYTNTEEAMVSTMTAFSRSAADIATEPLPLSEIPLPPPPPLPTELQLPEFQVSLHALYGLSSHSCLKLTGTFRGHSFTILVDSGSTHNLIQPRVVKYLGLSIEPPPPLTVKVGNGEVLRCSGKISALPVEVQGLEFTLDLFLLDVHGVDIILGIQWLAQLGPILADFGLMRMSFNYKGTWVTLTGQQPLKANCTTAHQVQRLAQTKGLHSAHLLTLVDSVLPESSPPSPTLAVETSAITELLNRYHGVFDPPKSLPPYRANDHHIHLVPGSLPVNVKPYRYPHIRKKDGSWKFCIDYRALNAITIKDRFPIPTIDELLDELNGAKIFSKIDLRAGYHQIRVVEEDVHKTAFRTSDGHYEFRVMPFGLTNAPSTFQAAMNDLFRPLLRRFVLVFFDDILIYSASLEEHLIPLQKVLELLMTHKYFAKQSKCSFARPSIDYLGHIISASGVQVDPSKIKAITAWPQPRNLKALRGFLGLTGYYRKFVRHYATIAAPLTNLLKANAYEWNEGATKAFELLKKALTSTPILALPDFEKHFEVSTDASNVAIGAVLAQEGHPIAFFSKKLSLRMQSSSTYIREMYAITEAVKKWRQYLLGRPFVIFTDQQSLRGMMGQTIQTPEQQKWLVKLLGFQYTIHYKPGPQNKVVDALSRSFTDEPSCLAFSGPEFSFLDDLRSYFATESQGKALATQCSDATSGYNLVNGLMMKEGRIVIPTGHPLQQTLLHEYHSTLIGGHAGVARTLARLAANFWLKGMRQSVKDFIATCPIYQQVKCLTSKPQGLLSPLPIPSQAWQDIAMDFITNLPSSQGKTTIWVVVDRLTKYGHFIALVPHITAPALASVFHQEVGRLHGVPRTIVSD</sequence>
<dbReference type="Pfam" id="PF17921">
    <property type="entry name" value="Integrase_H2C2"/>
    <property type="match status" value="1"/>
</dbReference>
<evidence type="ECO:0000256" key="6">
    <source>
        <dbReference type="ARBA" id="ARBA00022801"/>
    </source>
</evidence>
<keyword evidence="15" id="KW-1185">Reference proteome</keyword>
<dbReference type="FunFam" id="3.30.70.270:FF:000020">
    <property type="entry name" value="Transposon Tf2-6 polyprotein-like Protein"/>
    <property type="match status" value="1"/>
</dbReference>
<dbReference type="Pfam" id="PF17919">
    <property type="entry name" value="RT_RNaseH_2"/>
    <property type="match status" value="1"/>
</dbReference>
<evidence type="ECO:0000256" key="7">
    <source>
        <dbReference type="ARBA" id="ARBA00022842"/>
    </source>
</evidence>
<feature type="domain" description="Integrase catalytic" evidence="13">
    <location>
        <begin position="1061"/>
        <end position="1137"/>
    </location>
</feature>
<dbReference type="OrthoDB" id="1933597at2759"/>
<organism evidence="14 15">
    <name type="scientific">Corchorus capsularis</name>
    <name type="common">Jute</name>
    <dbReference type="NCBI Taxonomy" id="210143"/>
    <lineage>
        <taxon>Eukaryota</taxon>
        <taxon>Viridiplantae</taxon>
        <taxon>Streptophyta</taxon>
        <taxon>Embryophyta</taxon>
        <taxon>Tracheophyta</taxon>
        <taxon>Spermatophyta</taxon>
        <taxon>Magnoliopsida</taxon>
        <taxon>eudicotyledons</taxon>
        <taxon>Gunneridae</taxon>
        <taxon>Pentapetalae</taxon>
        <taxon>rosids</taxon>
        <taxon>malvids</taxon>
        <taxon>Malvales</taxon>
        <taxon>Malvaceae</taxon>
        <taxon>Grewioideae</taxon>
        <taxon>Apeibeae</taxon>
        <taxon>Corchorus</taxon>
    </lineage>
</organism>
<dbReference type="Pfam" id="PF00078">
    <property type="entry name" value="RVT_1"/>
    <property type="match status" value="1"/>
</dbReference>
<keyword evidence="9" id="KW-0229">DNA integration</keyword>
<keyword evidence="4" id="KW-0540">Nuclease</keyword>
<keyword evidence="11" id="KW-0511">Multifunctional enzyme</keyword>
<dbReference type="SUPFAM" id="SSF56672">
    <property type="entry name" value="DNA/RNA polymerases"/>
    <property type="match status" value="1"/>
</dbReference>
<dbReference type="AlphaFoldDB" id="A0A1R3J8K6"/>
<dbReference type="EMBL" id="AWWV01008355">
    <property type="protein sequence ID" value="OMO91168.1"/>
    <property type="molecule type" value="Genomic_DNA"/>
</dbReference>
<keyword evidence="3" id="KW-0548">Nucleotidyltransferase</keyword>
<dbReference type="InterPro" id="IPR012337">
    <property type="entry name" value="RNaseH-like_sf"/>
</dbReference>
<evidence type="ECO:0000256" key="8">
    <source>
        <dbReference type="ARBA" id="ARBA00022884"/>
    </source>
</evidence>
<dbReference type="Gene3D" id="3.30.420.10">
    <property type="entry name" value="Ribonuclease H-like superfamily/Ribonuclease H"/>
    <property type="match status" value="1"/>
</dbReference>
<keyword evidence="10 14" id="KW-0695">RNA-directed DNA polymerase</keyword>
<dbReference type="GO" id="GO:0015074">
    <property type="term" value="P:DNA integration"/>
    <property type="evidence" value="ECO:0007669"/>
    <property type="project" value="UniProtKB-KW"/>
</dbReference>
<keyword evidence="7" id="KW-0460">Magnesium</keyword>
<dbReference type="Gene3D" id="3.30.70.270">
    <property type="match status" value="2"/>
</dbReference>
<keyword evidence="6" id="KW-0378">Hydrolase</keyword>
<dbReference type="PANTHER" id="PTHR37984">
    <property type="entry name" value="PROTEIN CBG26694"/>
    <property type="match status" value="1"/>
</dbReference>
<dbReference type="InterPro" id="IPR000477">
    <property type="entry name" value="RT_dom"/>
</dbReference>
<dbReference type="SUPFAM" id="SSF53098">
    <property type="entry name" value="Ribonuclease H-like"/>
    <property type="match status" value="1"/>
</dbReference>
<dbReference type="GO" id="GO:0004519">
    <property type="term" value="F:endonuclease activity"/>
    <property type="evidence" value="ECO:0007669"/>
    <property type="project" value="UniProtKB-KW"/>
</dbReference>
<evidence type="ECO:0000256" key="9">
    <source>
        <dbReference type="ARBA" id="ARBA00022908"/>
    </source>
</evidence>
<dbReference type="Proteomes" id="UP000188268">
    <property type="component" value="Unassembled WGS sequence"/>
</dbReference>
<dbReference type="GO" id="GO:0003964">
    <property type="term" value="F:RNA-directed DNA polymerase activity"/>
    <property type="evidence" value="ECO:0007669"/>
    <property type="project" value="UniProtKB-KW"/>
</dbReference>
<comment type="caution">
    <text evidence="14">The sequence shown here is derived from an EMBL/GenBank/DDBJ whole genome shotgun (WGS) entry which is preliminary data.</text>
</comment>
<evidence type="ECO:0000259" key="13">
    <source>
        <dbReference type="PROSITE" id="PS50994"/>
    </source>
</evidence>
<evidence type="ECO:0000256" key="11">
    <source>
        <dbReference type="ARBA" id="ARBA00023268"/>
    </source>
</evidence>
<keyword evidence="2" id="KW-0808">Transferase</keyword>
<dbReference type="PROSITE" id="PS50878">
    <property type="entry name" value="RT_POL"/>
    <property type="match status" value="1"/>
</dbReference>
<keyword evidence="5" id="KW-0255">Endonuclease</keyword>
<dbReference type="CDD" id="cd09274">
    <property type="entry name" value="RNase_HI_RT_Ty3"/>
    <property type="match status" value="1"/>
</dbReference>
<dbReference type="SUPFAM" id="SSF50630">
    <property type="entry name" value="Acid proteases"/>
    <property type="match status" value="1"/>
</dbReference>
<evidence type="ECO:0000313" key="15">
    <source>
        <dbReference type="Proteomes" id="UP000188268"/>
    </source>
</evidence>
<proteinExistence type="predicted"/>
<dbReference type="OMA" id="HISCTHY"/>
<dbReference type="Gene3D" id="1.10.340.70">
    <property type="match status" value="1"/>
</dbReference>
<evidence type="ECO:0000256" key="4">
    <source>
        <dbReference type="ARBA" id="ARBA00022722"/>
    </source>
</evidence>
<dbReference type="InterPro" id="IPR021109">
    <property type="entry name" value="Peptidase_aspartic_dom_sf"/>
</dbReference>
<dbReference type="InterPro" id="IPR036397">
    <property type="entry name" value="RNaseH_sf"/>
</dbReference>
<keyword evidence="8" id="KW-0694">RNA-binding</keyword>
<feature type="domain" description="Reverse transcriptase" evidence="12">
    <location>
        <begin position="546"/>
        <end position="725"/>
    </location>
</feature>
<dbReference type="STRING" id="210143.A0A1R3J8K6"/>
<dbReference type="PROSITE" id="PS00141">
    <property type="entry name" value="ASP_PROTEASE"/>
    <property type="match status" value="1"/>
</dbReference>
<protein>
    <submittedName>
        <fullName evidence="14">Reverse transcriptase</fullName>
    </submittedName>
</protein>
<keyword evidence="1" id="KW-0645">Protease</keyword>
<evidence type="ECO:0000313" key="14">
    <source>
        <dbReference type="EMBL" id="OMO91168.1"/>
    </source>
</evidence>
<dbReference type="InterPro" id="IPR001584">
    <property type="entry name" value="Integrase_cat-core"/>
</dbReference>
<dbReference type="FunFam" id="3.10.10.10:FF:000007">
    <property type="entry name" value="Retrovirus-related Pol polyprotein from transposon 17.6-like Protein"/>
    <property type="match status" value="1"/>
</dbReference>
<gene>
    <name evidence="14" type="ORF">CCACVL1_07202</name>
</gene>
<evidence type="ECO:0000256" key="1">
    <source>
        <dbReference type="ARBA" id="ARBA00022670"/>
    </source>
</evidence>
<dbReference type="InterPro" id="IPR041577">
    <property type="entry name" value="RT_RNaseH_2"/>
</dbReference>
<dbReference type="Gene3D" id="2.40.70.10">
    <property type="entry name" value="Acid Proteases"/>
    <property type="match status" value="1"/>
</dbReference>
<evidence type="ECO:0000256" key="3">
    <source>
        <dbReference type="ARBA" id="ARBA00022695"/>
    </source>
</evidence>
<evidence type="ECO:0000256" key="10">
    <source>
        <dbReference type="ARBA" id="ARBA00022918"/>
    </source>
</evidence>
<dbReference type="GO" id="GO:0004190">
    <property type="term" value="F:aspartic-type endopeptidase activity"/>
    <property type="evidence" value="ECO:0007669"/>
    <property type="project" value="InterPro"/>
</dbReference>
<reference evidence="14 15" key="1">
    <citation type="submission" date="2013-09" db="EMBL/GenBank/DDBJ databases">
        <title>Corchorus capsularis genome sequencing.</title>
        <authorList>
            <person name="Alam M."/>
            <person name="Haque M.S."/>
            <person name="Islam M.S."/>
            <person name="Emdad E.M."/>
            <person name="Islam M.M."/>
            <person name="Ahmed B."/>
            <person name="Halim A."/>
            <person name="Hossen Q.M.M."/>
            <person name="Hossain M.Z."/>
            <person name="Ahmed R."/>
            <person name="Khan M.M."/>
            <person name="Islam R."/>
            <person name="Rashid M.M."/>
            <person name="Khan S.A."/>
            <person name="Rahman M.S."/>
            <person name="Alam M."/>
        </authorList>
    </citation>
    <scope>NUCLEOTIDE SEQUENCE [LARGE SCALE GENOMIC DNA]</scope>
    <source>
        <strain evidence="15">cv. CVL-1</strain>
        <tissue evidence="14">Whole seedling</tissue>
    </source>
</reference>
<dbReference type="InterPro" id="IPR043502">
    <property type="entry name" value="DNA/RNA_pol_sf"/>
</dbReference>
<dbReference type="InterPro" id="IPR001969">
    <property type="entry name" value="Aspartic_peptidase_AS"/>
</dbReference>
<dbReference type="InterPro" id="IPR041588">
    <property type="entry name" value="Integrase_H2C2"/>
</dbReference>
<name>A0A1R3J8K6_COCAP</name>
<dbReference type="GO" id="GO:0006508">
    <property type="term" value="P:proteolysis"/>
    <property type="evidence" value="ECO:0007669"/>
    <property type="project" value="UniProtKB-KW"/>
</dbReference>
<dbReference type="InterPro" id="IPR050951">
    <property type="entry name" value="Retrovirus_Pol_polyprotein"/>
</dbReference>
<dbReference type="CDD" id="cd01647">
    <property type="entry name" value="RT_LTR"/>
    <property type="match status" value="1"/>
</dbReference>